<proteinExistence type="inferred from homology"/>
<dbReference type="Gene3D" id="3.30.1360.100">
    <property type="entry name" value="General secretion pathway protein M, EpsM"/>
    <property type="match status" value="1"/>
</dbReference>
<sequence>MIKDYWNNLAPRDRQILTWASPFFALGLFYFVIWQPLQGAEASARQTLSNRQGDLSFLREQGSRVLAAKGGKLASGAGSLTDRVTRSANQFSIRIDRLQPGNGSINVWVDEVPFEQLVGWLTQLQLKEGLSVAQADIAATGKPGMVKVRRLELTGA</sequence>
<keyword evidence="9 10" id="KW-0472">Membrane</keyword>
<keyword evidence="6 11" id="KW-0812">Transmembrane</keyword>
<keyword evidence="3 10" id="KW-0813">Transport</keyword>
<feature type="transmembrane region" description="Helical" evidence="11">
    <location>
        <begin position="16"/>
        <end position="37"/>
    </location>
</feature>
<evidence type="ECO:0000256" key="4">
    <source>
        <dbReference type="ARBA" id="ARBA00022475"/>
    </source>
</evidence>
<dbReference type="InterPro" id="IPR023229">
    <property type="entry name" value="T2SS_M_periplasmic_sf"/>
</dbReference>
<name>A0A3N1NS05_9GAMM</name>
<evidence type="ECO:0000256" key="1">
    <source>
        <dbReference type="ARBA" id="ARBA00004377"/>
    </source>
</evidence>
<keyword evidence="7 10" id="KW-0653">Protein transport</keyword>
<dbReference type="SUPFAM" id="SSF103054">
    <property type="entry name" value="General secretion pathway protein M, EpsM"/>
    <property type="match status" value="1"/>
</dbReference>
<dbReference type="GO" id="GO:0015628">
    <property type="term" value="P:protein secretion by the type II secretion system"/>
    <property type="evidence" value="ECO:0007669"/>
    <property type="project" value="InterPro"/>
</dbReference>
<dbReference type="EMBL" id="RJUL01000013">
    <property type="protein sequence ID" value="ROQ18913.1"/>
    <property type="molecule type" value="Genomic_DNA"/>
</dbReference>
<dbReference type="PIRSF" id="PIRSF006291">
    <property type="entry name" value="GspM"/>
    <property type="match status" value="1"/>
</dbReference>
<comment type="function">
    <text evidence="10">Inner membrane component of the type II secretion system required for the energy-dependent secretion of extracellular factors such as proteases and toxins from the periplasm.</text>
</comment>
<evidence type="ECO:0000256" key="8">
    <source>
        <dbReference type="ARBA" id="ARBA00022989"/>
    </source>
</evidence>
<dbReference type="GO" id="GO:0005886">
    <property type="term" value="C:plasma membrane"/>
    <property type="evidence" value="ECO:0007669"/>
    <property type="project" value="UniProtKB-SubCell"/>
</dbReference>
<keyword evidence="4 10" id="KW-1003">Cell membrane</keyword>
<comment type="caution">
    <text evidence="12">The sequence shown here is derived from an EMBL/GenBank/DDBJ whole genome shotgun (WGS) entry which is preliminary data.</text>
</comment>
<organism evidence="12 13">
    <name type="scientific">Gallaecimonas pentaromativorans</name>
    <dbReference type="NCBI Taxonomy" id="584787"/>
    <lineage>
        <taxon>Bacteria</taxon>
        <taxon>Pseudomonadati</taxon>
        <taxon>Pseudomonadota</taxon>
        <taxon>Gammaproteobacteria</taxon>
        <taxon>Enterobacterales</taxon>
        <taxon>Gallaecimonadaceae</taxon>
        <taxon>Gallaecimonas</taxon>
    </lineage>
</organism>
<dbReference type="OrthoDB" id="6624834at2"/>
<evidence type="ECO:0000313" key="12">
    <source>
        <dbReference type="EMBL" id="ROQ18913.1"/>
    </source>
</evidence>
<comment type="subcellular location">
    <subcellularLocation>
        <location evidence="1">Cell inner membrane</location>
        <topology evidence="1">Single-pass membrane protein</topology>
    </subcellularLocation>
</comment>
<evidence type="ECO:0000256" key="5">
    <source>
        <dbReference type="ARBA" id="ARBA00022519"/>
    </source>
</evidence>
<keyword evidence="5 10" id="KW-0997">Cell inner membrane</keyword>
<keyword evidence="13" id="KW-1185">Reference proteome</keyword>
<evidence type="ECO:0000256" key="7">
    <source>
        <dbReference type="ARBA" id="ARBA00022927"/>
    </source>
</evidence>
<reference evidence="12 13" key="1">
    <citation type="submission" date="2018-11" db="EMBL/GenBank/DDBJ databases">
        <title>Genomic Encyclopedia of Type Strains, Phase IV (KMG-IV): sequencing the most valuable type-strain genomes for metagenomic binning, comparative biology and taxonomic classification.</title>
        <authorList>
            <person name="Goeker M."/>
        </authorList>
    </citation>
    <scope>NUCLEOTIDE SEQUENCE [LARGE SCALE GENOMIC DNA]</scope>
    <source>
        <strain evidence="12 13">DSM 21945</strain>
    </source>
</reference>
<dbReference type="AlphaFoldDB" id="A0A3N1NS05"/>
<evidence type="ECO:0000256" key="6">
    <source>
        <dbReference type="ARBA" id="ARBA00022692"/>
    </source>
</evidence>
<dbReference type="Pfam" id="PF04612">
    <property type="entry name" value="T2SSM"/>
    <property type="match status" value="1"/>
</dbReference>
<evidence type="ECO:0000313" key="13">
    <source>
        <dbReference type="Proteomes" id="UP000268033"/>
    </source>
</evidence>
<evidence type="ECO:0000256" key="2">
    <source>
        <dbReference type="ARBA" id="ARBA00010637"/>
    </source>
</evidence>
<gene>
    <name evidence="12" type="ORF">EDC28_11329</name>
</gene>
<evidence type="ECO:0000256" key="9">
    <source>
        <dbReference type="ARBA" id="ARBA00023136"/>
    </source>
</evidence>
<dbReference type="InterPro" id="IPR007690">
    <property type="entry name" value="T2SS_GspM"/>
</dbReference>
<evidence type="ECO:0000256" key="11">
    <source>
        <dbReference type="SAM" id="Phobius"/>
    </source>
</evidence>
<comment type="similarity">
    <text evidence="2 10">Belongs to the GSP M family.</text>
</comment>
<evidence type="ECO:0000256" key="3">
    <source>
        <dbReference type="ARBA" id="ARBA00022448"/>
    </source>
</evidence>
<protein>
    <recommendedName>
        <fullName evidence="10">Type II secretion system protein M</fullName>
        <shortName evidence="10">T2SS protein M</shortName>
    </recommendedName>
    <alternativeName>
        <fullName evidence="10">General secretion pathway protein M</fullName>
    </alternativeName>
</protein>
<dbReference type="Proteomes" id="UP000268033">
    <property type="component" value="Unassembled WGS sequence"/>
</dbReference>
<evidence type="ECO:0000256" key="10">
    <source>
        <dbReference type="PIRNR" id="PIRNR006291"/>
    </source>
</evidence>
<dbReference type="RefSeq" id="WP_050658806.1">
    <property type="nucleotide sequence ID" value="NZ_JBLXAC010000018.1"/>
</dbReference>
<dbReference type="GO" id="GO:0015627">
    <property type="term" value="C:type II protein secretion system complex"/>
    <property type="evidence" value="ECO:0007669"/>
    <property type="project" value="InterPro"/>
</dbReference>
<dbReference type="STRING" id="584787.GCA_001247655_03326"/>
<keyword evidence="8 11" id="KW-1133">Transmembrane helix</keyword>
<accession>A0A3N1NS05</accession>